<reference evidence="2 3" key="1">
    <citation type="submission" date="2024-02" db="EMBL/GenBank/DDBJ databases">
        <authorList>
            <person name="Daric V."/>
            <person name="Darras S."/>
        </authorList>
    </citation>
    <scope>NUCLEOTIDE SEQUENCE [LARGE SCALE GENOMIC DNA]</scope>
</reference>
<dbReference type="SUPFAM" id="SSF55729">
    <property type="entry name" value="Acyl-CoA N-acyltransferases (Nat)"/>
    <property type="match status" value="1"/>
</dbReference>
<dbReference type="Pfam" id="PF00583">
    <property type="entry name" value="Acetyltransf_1"/>
    <property type="match status" value="1"/>
</dbReference>
<dbReference type="PROSITE" id="PS51186">
    <property type="entry name" value="GNAT"/>
    <property type="match status" value="1"/>
</dbReference>
<name>A0ABP0GNF8_CLALP</name>
<evidence type="ECO:0000313" key="3">
    <source>
        <dbReference type="Proteomes" id="UP001642483"/>
    </source>
</evidence>
<dbReference type="PANTHER" id="PTHR13538:SF4">
    <property type="entry name" value="N-ALPHA-ACETYLTRANSFERASE 80"/>
    <property type="match status" value="1"/>
</dbReference>
<organism evidence="2 3">
    <name type="scientific">Clavelina lepadiformis</name>
    <name type="common">Light-bulb sea squirt</name>
    <name type="synonym">Ascidia lepadiformis</name>
    <dbReference type="NCBI Taxonomy" id="159417"/>
    <lineage>
        <taxon>Eukaryota</taxon>
        <taxon>Metazoa</taxon>
        <taxon>Chordata</taxon>
        <taxon>Tunicata</taxon>
        <taxon>Ascidiacea</taxon>
        <taxon>Aplousobranchia</taxon>
        <taxon>Clavelinidae</taxon>
        <taxon>Clavelina</taxon>
    </lineage>
</organism>
<evidence type="ECO:0000313" key="2">
    <source>
        <dbReference type="EMBL" id="CAK8693263.1"/>
    </source>
</evidence>
<dbReference type="PANTHER" id="PTHR13538">
    <property type="entry name" value="N-ACETYLTRANSFERASE 6"/>
    <property type="match status" value="1"/>
</dbReference>
<gene>
    <name evidence="2" type="ORF">CVLEPA_LOCUS26564</name>
</gene>
<dbReference type="EMBL" id="CAWYQH010000130">
    <property type="protein sequence ID" value="CAK8693263.1"/>
    <property type="molecule type" value="Genomic_DNA"/>
</dbReference>
<feature type="domain" description="N-acetyltransferase" evidence="1">
    <location>
        <begin position="1"/>
        <end position="145"/>
    </location>
</feature>
<protein>
    <recommendedName>
        <fullName evidence="1">N-acetyltransferase domain-containing protein</fullName>
    </recommendedName>
</protein>
<dbReference type="Proteomes" id="UP001642483">
    <property type="component" value="Unassembled WGS sequence"/>
</dbReference>
<comment type="caution">
    <text evidence="2">The sequence shown here is derived from an EMBL/GenBank/DDBJ whole genome shotgun (WGS) entry which is preliminary data.</text>
</comment>
<dbReference type="InterPro" id="IPR000182">
    <property type="entry name" value="GNAT_dom"/>
</dbReference>
<dbReference type="CDD" id="cd04301">
    <property type="entry name" value="NAT_SF"/>
    <property type="match status" value="1"/>
</dbReference>
<dbReference type="InterPro" id="IPR016181">
    <property type="entry name" value="Acyl_CoA_acyltransferase"/>
</dbReference>
<proteinExistence type="predicted"/>
<dbReference type="Gene3D" id="3.40.630.30">
    <property type="match status" value="1"/>
</dbReference>
<evidence type="ECO:0000259" key="1">
    <source>
        <dbReference type="PROSITE" id="PS51186"/>
    </source>
</evidence>
<keyword evidence="3" id="KW-1185">Reference proteome</keyword>
<sequence length="202" mass="23302">MSIHFEALHDRVDLLHQCCVLLNSYWRRSYDERLKKVGRSNDHFPCNLLMLDGEEFIGHVELSQVVGDEKCLRLKAVIIDPNRRGEGLGRKLLHLTEEYAKKRGFTSLCLSSENKKLFYKKCGFYETSPVQQCSSNALESKFEMLQKSVNHATSTNEVDEKMPRAEDESKIHIIPPPPPLIKSHQVSSNDEISKTCWLRKEI</sequence>
<dbReference type="InterPro" id="IPR039840">
    <property type="entry name" value="NAA80"/>
</dbReference>
<accession>A0ABP0GNF8</accession>